<dbReference type="Proteomes" id="UP000070412">
    <property type="component" value="Unassembled WGS sequence"/>
</dbReference>
<feature type="compositionally biased region" description="Basic and acidic residues" evidence="5">
    <location>
        <begin position="374"/>
        <end position="391"/>
    </location>
</feature>
<evidence type="ECO:0000256" key="5">
    <source>
        <dbReference type="SAM" id="MobiDB-lite"/>
    </source>
</evidence>
<accession>A0A834VIC0</accession>
<evidence type="ECO:0000256" key="1">
    <source>
        <dbReference type="ARBA" id="ARBA00004123"/>
    </source>
</evidence>
<evidence type="ECO:0000256" key="4">
    <source>
        <dbReference type="ARBA" id="ARBA00023242"/>
    </source>
</evidence>
<dbReference type="OMA" id="QAMQPKF"/>
<dbReference type="InterPro" id="IPR013881">
    <property type="entry name" value="Pre-mRNA_splic_Prp3_dom"/>
</dbReference>
<sequence length="549" mass="63374">MSNLPSYDLARPSRFDSMQPIRPSQPLLTPEQIAQMMSNAHKQIEEKKRLKELRDSGVIVTNNDEKNHVSDINSRSTIESAPKPVALLDGKKIAELKAQLQARIANLPSERRPTPLILNAEGRTVDQSGKEVQLIQRMPTLKANIRAQKKEQYIKLNHEKLSSQIAENKFVDTRLENKAAHRSRKLFRFHEKGTFESIGKKLRTKAQLELLQKDIAQKAKTTGISAAARLALLSSIVPKKQSKEDDIPVVEWWDGFIMKDSCYEDCILNQQEPKDKFDGITQLIEHPIQIKPPHEPNKPQFLPVFLTKKEKKKLRRQNRREAWKEKQEKIRLGLEPPPEPKIKMSNMMRVLGQQAVQDPTKIEAHVREQIMKRQKAHEENNAARKLTGEQKKQKKIRKIKEDTNTGVYVTVYRVLNLNNPAKKFKIEANIKQLLMTGVVVIYKNVNVVVVEGGPRQQRKFKRLMMNRIKWSDDVLPSTSTTNQTSETENKTENKCFLVWEGLVKNRAFGEVKFKISPNESFAREIFKNHRVEHYWDLAYSISILDSAET</sequence>
<dbReference type="EMBL" id="WVUK01000052">
    <property type="protein sequence ID" value="KAF7494713.1"/>
    <property type="molecule type" value="Genomic_DNA"/>
</dbReference>
<dbReference type="InterPro" id="IPR027104">
    <property type="entry name" value="Prp3"/>
</dbReference>
<name>A0A834VIC0_SARSC</name>
<evidence type="ECO:0000259" key="6">
    <source>
        <dbReference type="Pfam" id="PF06544"/>
    </source>
</evidence>
<dbReference type="Pfam" id="PF08572">
    <property type="entry name" value="PRP3"/>
    <property type="match status" value="1"/>
</dbReference>
<evidence type="ECO:0000256" key="2">
    <source>
        <dbReference type="ARBA" id="ARBA00022664"/>
    </source>
</evidence>
<dbReference type="Pfam" id="PF06544">
    <property type="entry name" value="Prp3_C"/>
    <property type="match status" value="1"/>
</dbReference>
<feature type="domain" description="Small nuclear ribonucleoprotein Prp3 C-terminal" evidence="6">
    <location>
        <begin position="411"/>
        <end position="538"/>
    </location>
</feature>
<dbReference type="PANTHER" id="PTHR14212">
    <property type="entry name" value="U4/U6-ASSOCIATED RNA SPLICING FACTOR-RELATED"/>
    <property type="match status" value="1"/>
</dbReference>
<organism evidence="8">
    <name type="scientific">Sarcoptes scabiei</name>
    <name type="common">Itch mite</name>
    <name type="synonym">Acarus scabiei</name>
    <dbReference type="NCBI Taxonomy" id="52283"/>
    <lineage>
        <taxon>Eukaryota</taxon>
        <taxon>Metazoa</taxon>
        <taxon>Ecdysozoa</taxon>
        <taxon>Arthropoda</taxon>
        <taxon>Chelicerata</taxon>
        <taxon>Arachnida</taxon>
        <taxon>Acari</taxon>
        <taxon>Acariformes</taxon>
        <taxon>Sarcoptiformes</taxon>
        <taxon>Astigmata</taxon>
        <taxon>Psoroptidia</taxon>
        <taxon>Sarcoptoidea</taxon>
        <taxon>Sarcoptidae</taxon>
        <taxon>Sarcoptinae</taxon>
        <taxon>Sarcoptes</taxon>
    </lineage>
</organism>
<feature type="region of interest" description="Disordered" evidence="5">
    <location>
        <begin position="374"/>
        <end position="394"/>
    </location>
</feature>
<evidence type="ECO:0000259" key="7">
    <source>
        <dbReference type="Pfam" id="PF08572"/>
    </source>
</evidence>
<dbReference type="AlphaFoldDB" id="A0A834VIC0"/>
<proteinExistence type="predicted"/>
<keyword evidence="8" id="KW-0687">Ribonucleoprotein</keyword>
<keyword evidence="2" id="KW-0507">mRNA processing</keyword>
<dbReference type="PANTHER" id="PTHR14212:SF0">
    <property type="entry name" value="U4_U6 SMALL NUCLEAR RIBONUCLEOPROTEIN PRP3"/>
    <property type="match status" value="1"/>
</dbReference>
<dbReference type="CDD" id="cd24162">
    <property type="entry name" value="Prp3_C"/>
    <property type="match status" value="1"/>
</dbReference>
<evidence type="ECO:0000313" key="10">
    <source>
        <dbReference type="Proteomes" id="UP000070412"/>
    </source>
</evidence>
<reference evidence="8" key="2">
    <citation type="submission" date="2020-01" db="EMBL/GenBank/DDBJ databases">
        <authorList>
            <person name="Korhonen P.K.K."/>
            <person name="Guangxu M.G."/>
            <person name="Wang T.W."/>
            <person name="Stroehlein A.J.S."/>
            <person name="Young N.D."/>
            <person name="Ang C.-S.A."/>
            <person name="Fernando D.W.F."/>
            <person name="Lu H.L."/>
            <person name="Taylor S.T."/>
            <person name="Ehtesham M.E.M."/>
            <person name="Najaraj S.H.N."/>
            <person name="Harsha G.H.G."/>
            <person name="Madugundu A.M."/>
            <person name="Renuse S.R."/>
            <person name="Holt D.H."/>
            <person name="Pandey A.P."/>
            <person name="Papenfuss A.P."/>
            <person name="Gasser R.B.G."/>
            <person name="Fischer K.F."/>
        </authorList>
    </citation>
    <scope>NUCLEOTIDE SEQUENCE</scope>
    <source>
        <strain evidence="8">SSS_KF_BRIS2020</strain>
    </source>
</reference>
<evidence type="ECO:0000313" key="8">
    <source>
        <dbReference type="EMBL" id="KAF7494713.1"/>
    </source>
</evidence>
<reference evidence="9" key="3">
    <citation type="submission" date="2022-06" db="UniProtKB">
        <authorList>
            <consortium name="EnsemblMetazoa"/>
        </authorList>
    </citation>
    <scope>IDENTIFICATION</scope>
</reference>
<keyword evidence="10" id="KW-1185">Reference proteome</keyword>
<reference evidence="10" key="1">
    <citation type="journal article" date="2020" name="PLoS Negl. Trop. Dis.">
        <title>High-quality nuclear genome for Sarcoptes scabiei-A critical resource for a neglected parasite.</title>
        <authorList>
            <person name="Korhonen P.K."/>
            <person name="Gasser R.B."/>
            <person name="Ma G."/>
            <person name="Wang T."/>
            <person name="Stroehlein A.J."/>
            <person name="Young N.D."/>
            <person name="Ang C.S."/>
            <person name="Fernando D.D."/>
            <person name="Lu H.C."/>
            <person name="Taylor S."/>
            <person name="Reynolds S.L."/>
            <person name="Mofiz E."/>
            <person name="Najaraj S.H."/>
            <person name="Gowda H."/>
            <person name="Madugundu A."/>
            <person name="Renuse S."/>
            <person name="Holt D."/>
            <person name="Pandey A."/>
            <person name="Papenfuss A.T."/>
            <person name="Fischer K."/>
        </authorList>
    </citation>
    <scope>NUCLEOTIDE SEQUENCE [LARGE SCALE GENOMIC DNA]</scope>
</reference>
<dbReference type="GO" id="GO:0000398">
    <property type="term" value="P:mRNA splicing, via spliceosome"/>
    <property type="evidence" value="ECO:0007669"/>
    <property type="project" value="InterPro"/>
</dbReference>
<evidence type="ECO:0000313" key="9">
    <source>
        <dbReference type="EnsemblMetazoa" id="KAF7494713.1"/>
    </source>
</evidence>
<keyword evidence="3" id="KW-0508">mRNA splicing</keyword>
<feature type="domain" description="Pre-mRNA-splicing factor 3" evidence="7">
    <location>
        <begin position="168"/>
        <end position="387"/>
    </location>
</feature>
<keyword evidence="4" id="KW-0539">Nucleus</keyword>
<evidence type="ECO:0000256" key="3">
    <source>
        <dbReference type="ARBA" id="ARBA00023187"/>
    </source>
</evidence>
<comment type="subcellular location">
    <subcellularLocation>
        <location evidence="1">Nucleus</location>
    </subcellularLocation>
</comment>
<dbReference type="EnsemblMetazoa" id="SSS_3688s_mrna">
    <property type="protein sequence ID" value="KAF7494713.1"/>
    <property type="gene ID" value="SSS_3688"/>
</dbReference>
<dbReference type="InterPro" id="IPR010541">
    <property type="entry name" value="Prp3_C"/>
</dbReference>
<protein>
    <submittedName>
        <fullName evidence="8">U4/U6 small nuclear ribonucleoprotein Prp3</fullName>
    </submittedName>
</protein>
<gene>
    <name evidence="8" type="ORF">SSS_3688</name>
</gene>
<dbReference type="GO" id="GO:0046540">
    <property type="term" value="C:U4/U6 x U5 tri-snRNP complex"/>
    <property type="evidence" value="ECO:0007669"/>
    <property type="project" value="InterPro"/>
</dbReference>
<feature type="region of interest" description="Disordered" evidence="5">
    <location>
        <begin position="1"/>
        <end position="24"/>
    </location>
</feature>
<dbReference type="OrthoDB" id="10264544at2759"/>